<proteinExistence type="predicted"/>
<protein>
    <submittedName>
        <fullName evidence="1">Uncharacterized protein</fullName>
    </submittedName>
</protein>
<evidence type="ECO:0000313" key="1">
    <source>
        <dbReference type="EMBL" id="QDK02577.1"/>
    </source>
</evidence>
<evidence type="ECO:0000313" key="2">
    <source>
        <dbReference type="Proteomes" id="UP000319596"/>
    </source>
</evidence>
<dbReference type="Proteomes" id="UP000319596">
    <property type="component" value="Segment"/>
</dbReference>
<accession>A0A514U0W2</accession>
<name>A0A514U0W2_9CAUD</name>
<dbReference type="GeneID" id="77924591"/>
<gene>
    <name evidence="1" type="primary">29</name>
    <name evidence="1" type="ORF">SEA_PHENDRIX_29</name>
</gene>
<organism evidence="1 2">
    <name type="scientific">Gordonia phage Phendrix</name>
    <dbReference type="NCBI Taxonomy" id="2593335"/>
    <lineage>
        <taxon>Viruses</taxon>
        <taxon>Duplodnaviria</taxon>
        <taxon>Heunggongvirae</taxon>
        <taxon>Uroviricota</taxon>
        <taxon>Caudoviricetes</taxon>
        <taxon>Godonkavirus</taxon>
        <taxon>Godonkavirus phendrix</taxon>
    </lineage>
</organism>
<dbReference type="EMBL" id="MN096369">
    <property type="protein sequence ID" value="QDK02577.1"/>
    <property type="molecule type" value="Genomic_DNA"/>
</dbReference>
<keyword evidence="2" id="KW-1185">Reference proteome</keyword>
<sequence>MIRGLKQTVRVMHRCSVLPQKQLGYNTYRNSYETKETFGVFCDCGWTASHMRNRLDAQIVADKHHEAVDQGYIVPPPPEVPF</sequence>
<reference evidence="1 2" key="1">
    <citation type="submission" date="2019-06" db="EMBL/GenBank/DDBJ databases">
        <authorList>
            <person name="Burns M.A."/>
            <person name="Hill G.C."/>
            <person name="Wesley B.E."/>
            <person name="Womack T.V."/>
            <person name="Krukonis G.P."/>
            <person name="Delesalle V.A."/>
            <person name="Garlena R.A."/>
            <person name="Russell D.A."/>
            <person name="Pope W.H."/>
            <person name="Jacobs-Sera D."/>
            <person name="Hatfull G.F."/>
        </authorList>
    </citation>
    <scope>NUCLEOTIDE SEQUENCE [LARGE SCALE GENOMIC DNA]</scope>
</reference>
<dbReference type="KEGG" id="vg:77924591"/>
<dbReference type="RefSeq" id="YP_010649073.1">
    <property type="nucleotide sequence ID" value="NC_070764.1"/>
</dbReference>